<organism evidence="1 2">
    <name type="scientific">Mya arenaria</name>
    <name type="common">Soft-shell clam</name>
    <dbReference type="NCBI Taxonomy" id="6604"/>
    <lineage>
        <taxon>Eukaryota</taxon>
        <taxon>Metazoa</taxon>
        <taxon>Spiralia</taxon>
        <taxon>Lophotrochozoa</taxon>
        <taxon>Mollusca</taxon>
        <taxon>Bivalvia</taxon>
        <taxon>Autobranchia</taxon>
        <taxon>Heteroconchia</taxon>
        <taxon>Euheterodonta</taxon>
        <taxon>Imparidentia</taxon>
        <taxon>Neoheterodontei</taxon>
        <taxon>Myida</taxon>
        <taxon>Myoidea</taxon>
        <taxon>Myidae</taxon>
        <taxon>Mya</taxon>
    </lineage>
</organism>
<name>A0ABY7G409_MYAAR</name>
<keyword evidence="2" id="KW-1185">Reference proteome</keyword>
<accession>A0ABY7G409</accession>
<dbReference type="Gene3D" id="3.30.420.10">
    <property type="entry name" value="Ribonuclease H-like superfamily/Ribonuclease H"/>
    <property type="match status" value="1"/>
</dbReference>
<evidence type="ECO:0000313" key="2">
    <source>
        <dbReference type="Proteomes" id="UP001164746"/>
    </source>
</evidence>
<dbReference type="Pfam" id="PF01359">
    <property type="entry name" value="Transposase_1"/>
    <property type="match status" value="1"/>
</dbReference>
<dbReference type="InterPro" id="IPR001888">
    <property type="entry name" value="Transposase_1"/>
</dbReference>
<evidence type="ECO:0000313" key="1">
    <source>
        <dbReference type="EMBL" id="WAR29180.1"/>
    </source>
</evidence>
<proteinExistence type="predicted"/>
<protein>
    <submittedName>
        <fullName evidence="1">Uncharacterized protein</fullName>
    </submittedName>
</protein>
<sequence>MVWKRSLSPPPKKARISKSAKKFMFIFFMDSAGMLLQHAVPADSTVNAAYYQKIMFQTYHSGHIYRSCARTFRTALV</sequence>
<dbReference type="InterPro" id="IPR036397">
    <property type="entry name" value="RNaseH_sf"/>
</dbReference>
<dbReference type="Proteomes" id="UP001164746">
    <property type="component" value="Chromosome 16"/>
</dbReference>
<gene>
    <name evidence="1" type="ORF">MAR_002748</name>
</gene>
<dbReference type="EMBL" id="CP111027">
    <property type="protein sequence ID" value="WAR29180.1"/>
    <property type="molecule type" value="Genomic_DNA"/>
</dbReference>
<reference evidence="1" key="1">
    <citation type="submission" date="2022-11" db="EMBL/GenBank/DDBJ databases">
        <title>Centuries of genome instability and evolution in soft-shell clam transmissible cancer (bioRxiv).</title>
        <authorList>
            <person name="Hart S.F.M."/>
            <person name="Yonemitsu M.A."/>
            <person name="Giersch R.M."/>
            <person name="Beal B.F."/>
            <person name="Arriagada G."/>
            <person name="Davis B.W."/>
            <person name="Ostrander E.A."/>
            <person name="Goff S.P."/>
            <person name="Metzger M.J."/>
        </authorList>
    </citation>
    <scope>NUCLEOTIDE SEQUENCE</scope>
    <source>
        <strain evidence="1">MELC-2E11</strain>
        <tissue evidence="1">Siphon/mantle</tissue>
    </source>
</reference>